<dbReference type="AlphaFoldDB" id="A0A1H8W5F5"/>
<accession>A0A1H8W5F5</accession>
<dbReference type="EMBL" id="FOCX01000048">
    <property type="protein sequence ID" value="SEP22677.1"/>
    <property type="molecule type" value="Genomic_DNA"/>
</dbReference>
<evidence type="ECO:0000313" key="3">
    <source>
        <dbReference type="Proteomes" id="UP000198775"/>
    </source>
</evidence>
<organism evidence="2 3">
    <name type="scientific">Halorientalis persicus</name>
    <dbReference type="NCBI Taxonomy" id="1367881"/>
    <lineage>
        <taxon>Archaea</taxon>
        <taxon>Methanobacteriati</taxon>
        <taxon>Methanobacteriota</taxon>
        <taxon>Stenosarchaea group</taxon>
        <taxon>Halobacteria</taxon>
        <taxon>Halobacteriales</taxon>
        <taxon>Haloarculaceae</taxon>
        <taxon>Halorientalis</taxon>
    </lineage>
</organism>
<reference evidence="3" key="1">
    <citation type="submission" date="2016-10" db="EMBL/GenBank/DDBJ databases">
        <authorList>
            <person name="Varghese N."/>
            <person name="Submissions S."/>
        </authorList>
    </citation>
    <scope>NUCLEOTIDE SEQUENCE [LARGE SCALE GENOMIC DNA]</scope>
    <source>
        <strain evidence="3">IBRC-M 10043</strain>
    </source>
</reference>
<proteinExistence type="predicted"/>
<sequence>MLLSPRVPDNTAAQHEDGNATNQWERETSVIFNLLDLDWDVICFRDLSIAICRFILEVYREWVGLFEGTATHTESNCYIGSLTGAQPVNEYLIVTTAQRVVEERLAFNTAKRFFTVVSHSKFQGCLLSGYSGLINGHNSELVLLLSNTSIGRNRITRPSVTILIVVCDLDIELLDGGIRSATHVDTIIYASLLTGRYVRQSKFWIVNV</sequence>
<evidence type="ECO:0000313" key="2">
    <source>
        <dbReference type="EMBL" id="SEP22677.1"/>
    </source>
</evidence>
<keyword evidence="3" id="KW-1185">Reference proteome</keyword>
<gene>
    <name evidence="2" type="ORF">SAMN05216388_104811</name>
</gene>
<protein>
    <submittedName>
        <fullName evidence="2">Uncharacterized protein</fullName>
    </submittedName>
</protein>
<dbReference type="Proteomes" id="UP000198775">
    <property type="component" value="Unassembled WGS sequence"/>
</dbReference>
<name>A0A1H8W5F5_9EURY</name>
<feature type="region of interest" description="Disordered" evidence="1">
    <location>
        <begin position="1"/>
        <end position="21"/>
    </location>
</feature>
<evidence type="ECO:0000256" key="1">
    <source>
        <dbReference type="SAM" id="MobiDB-lite"/>
    </source>
</evidence>